<dbReference type="Ensembl" id="ENSCMMT00000024637.1">
    <property type="protein sequence ID" value="ENSCMMP00000022495.1"/>
    <property type="gene ID" value="ENSCMMG00000014107.1"/>
</dbReference>
<feature type="domain" description="Serpin" evidence="5">
    <location>
        <begin position="13"/>
        <end position="416"/>
    </location>
</feature>
<dbReference type="Proteomes" id="UP000694556">
    <property type="component" value="Unassembled WGS sequence"/>
</dbReference>
<dbReference type="InterPro" id="IPR000215">
    <property type="entry name" value="Serpin_fam"/>
</dbReference>
<keyword evidence="3" id="KW-0963">Cytoplasm</keyword>
<dbReference type="PANTHER" id="PTHR11461">
    <property type="entry name" value="SERINE PROTEASE INHIBITOR, SERPIN"/>
    <property type="match status" value="1"/>
</dbReference>
<evidence type="ECO:0000313" key="6">
    <source>
        <dbReference type="Ensembl" id="ENSCMMP00000022495.1"/>
    </source>
</evidence>
<comment type="subcellular location">
    <subcellularLocation>
        <location evidence="1">Cytoplasm</location>
    </subcellularLocation>
</comment>
<dbReference type="FunFam" id="2.10.310.10:FF:000001">
    <property type="entry name" value="Serpin family A member 1"/>
    <property type="match status" value="1"/>
</dbReference>
<dbReference type="GO" id="GO:0005615">
    <property type="term" value="C:extracellular space"/>
    <property type="evidence" value="ECO:0007669"/>
    <property type="project" value="InterPro"/>
</dbReference>
<dbReference type="InterPro" id="IPR042178">
    <property type="entry name" value="Serpin_sf_1"/>
</dbReference>
<dbReference type="InterPro" id="IPR036186">
    <property type="entry name" value="Serpin_sf"/>
</dbReference>
<evidence type="ECO:0000313" key="7">
    <source>
        <dbReference type="Proteomes" id="UP000694556"/>
    </source>
</evidence>
<keyword evidence="7" id="KW-1185">Reference proteome</keyword>
<dbReference type="PROSITE" id="PS00284">
    <property type="entry name" value="SERPIN"/>
    <property type="match status" value="1"/>
</dbReference>
<reference evidence="6" key="2">
    <citation type="submission" date="2025-09" db="UniProtKB">
        <authorList>
            <consortium name="Ensembl"/>
        </authorList>
    </citation>
    <scope>IDENTIFICATION</scope>
</reference>
<accession>A0A8C3CPH6</accession>
<evidence type="ECO:0000256" key="3">
    <source>
        <dbReference type="ARBA" id="ARBA00022490"/>
    </source>
</evidence>
<evidence type="ECO:0000259" key="5">
    <source>
        <dbReference type="SMART" id="SM00093"/>
    </source>
</evidence>
<dbReference type="GO" id="GO:0005737">
    <property type="term" value="C:cytoplasm"/>
    <property type="evidence" value="ECO:0007669"/>
    <property type="project" value="UniProtKB-SubCell"/>
</dbReference>
<evidence type="ECO:0000256" key="4">
    <source>
        <dbReference type="SAM" id="MobiDB-lite"/>
    </source>
</evidence>
<dbReference type="GO" id="GO:0004867">
    <property type="term" value="F:serine-type endopeptidase inhibitor activity"/>
    <property type="evidence" value="ECO:0007669"/>
    <property type="project" value="InterPro"/>
</dbReference>
<protein>
    <submittedName>
        <fullName evidence="6">Serpin family B member 11</fullName>
    </submittedName>
</protein>
<dbReference type="InterPro" id="IPR042185">
    <property type="entry name" value="Serpin_sf_2"/>
</dbReference>
<dbReference type="AlphaFoldDB" id="A0A8C3CPH6"/>
<dbReference type="CDD" id="cd19956">
    <property type="entry name" value="serpinB"/>
    <property type="match status" value="1"/>
</dbReference>
<name>A0A8C3CPH6_CAIMO</name>
<sequence>MSSISRPITEFCLDLYDKFNKTAEGQNILFSPTSISVALALIHLGTRNNTAAQIEKVLHFSNAAGRTSLGSEPQSAVPENKPKRSQERRSSLSSQCNTDGNLNHEAFHALLLQLQSLGKNYVLNLASNLFLQENFELKQEYLMCSKKLYGADLQTVDFQMHLEAAILKINAWVENKTQGKIKELFASGMINTDAVLVLVNVIYFKASWEHKFEGKNTVQRDFKLNQNESKPVQMMYQKGTFKLGYIEELGTQVLELPYAQKSLSMIILLPGDMADGSAGGLEQIESAMTYENLMLWSSSEHMFETTVEVYLPRFKLEGTFNLNEVLKAMGMTDIFNEKADLSALSPVKSLVLSNVVHKTYVEVNEEGTVAAAATGAVIVRRSLPLTEVFMADHPFLFFIRHNPTNTILFFGKLCSP</sequence>
<dbReference type="InterPro" id="IPR023795">
    <property type="entry name" value="Serpin_CS"/>
</dbReference>
<feature type="compositionally biased region" description="Basic and acidic residues" evidence="4">
    <location>
        <begin position="80"/>
        <end position="90"/>
    </location>
</feature>
<dbReference type="SUPFAM" id="SSF56574">
    <property type="entry name" value="Serpins"/>
    <property type="match status" value="1"/>
</dbReference>
<proteinExistence type="inferred from homology"/>
<evidence type="ECO:0000256" key="1">
    <source>
        <dbReference type="ARBA" id="ARBA00004496"/>
    </source>
</evidence>
<comment type="similarity">
    <text evidence="2">Belongs to the serpin family. Ov-serpin subfamily.</text>
</comment>
<dbReference type="SMART" id="SM00093">
    <property type="entry name" value="SERPIN"/>
    <property type="match status" value="1"/>
</dbReference>
<organism evidence="6 7">
    <name type="scientific">Cairina moschata</name>
    <name type="common">Muscovy duck</name>
    <dbReference type="NCBI Taxonomy" id="8855"/>
    <lineage>
        <taxon>Eukaryota</taxon>
        <taxon>Metazoa</taxon>
        <taxon>Chordata</taxon>
        <taxon>Craniata</taxon>
        <taxon>Vertebrata</taxon>
        <taxon>Euteleostomi</taxon>
        <taxon>Archelosauria</taxon>
        <taxon>Archosauria</taxon>
        <taxon>Dinosauria</taxon>
        <taxon>Saurischia</taxon>
        <taxon>Theropoda</taxon>
        <taxon>Coelurosauria</taxon>
        <taxon>Aves</taxon>
        <taxon>Neognathae</taxon>
        <taxon>Galloanserae</taxon>
        <taxon>Anseriformes</taxon>
        <taxon>Anatidae</taxon>
        <taxon>Anatinae</taxon>
        <taxon>Cairina</taxon>
    </lineage>
</organism>
<evidence type="ECO:0000256" key="2">
    <source>
        <dbReference type="ARBA" id="ARBA00006426"/>
    </source>
</evidence>
<dbReference type="Gene3D" id="3.30.497.10">
    <property type="entry name" value="Antithrombin, subunit I, domain 2"/>
    <property type="match status" value="1"/>
</dbReference>
<reference evidence="6" key="1">
    <citation type="submission" date="2025-08" db="UniProtKB">
        <authorList>
            <consortium name="Ensembl"/>
        </authorList>
    </citation>
    <scope>IDENTIFICATION</scope>
</reference>
<dbReference type="Gene3D" id="2.30.39.10">
    <property type="entry name" value="Alpha-1-antitrypsin, domain 1"/>
    <property type="match status" value="1"/>
</dbReference>
<feature type="region of interest" description="Disordered" evidence="4">
    <location>
        <begin position="66"/>
        <end position="96"/>
    </location>
</feature>
<dbReference type="Pfam" id="PF00079">
    <property type="entry name" value="Serpin"/>
    <property type="match status" value="1"/>
</dbReference>
<dbReference type="PANTHER" id="PTHR11461:SF199">
    <property type="entry name" value="SERPIN B11"/>
    <property type="match status" value="1"/>
</dbReference>
<dbReference type="FunFam" id="2.30.39.10:FF:000014">
    <property type="entry name" value="Serpin family B member 9"/>
    <property type="match status" value="1"/>
</dbReference>
<dbReference type="InterPro" id="IPR023796">
    <property type="entry name" value="Serpin_dom"/>
</dbReference>